<reference evidence="1" key="2">
    <citation type="journal article" date="2015" name="Data Brief">
        <title>Shoot transcriptome of the giant reed, Arundo donax.</title>
        <authorList>
            <person name="Barrero R.A."/>
            <person name="Guerrero F.D."/>
            <person name="Moolhuijzen P."/>
            <person name="Goolsby J.A."/>
            <person name="Tidwell J."/>
            <person name="Bellgard S.E."/>
            <person name="Bellgard M.I."/>
        </authorList>
    </citation>
    <scope>NUCLEOTIDE SEQUENCE</scope>
    <source>
        <tissue evidence="1">Shoot tissue taken approximately 20 cm above the soil surface</tissue>
    </source>
</reference>
<dbReference type="AlphaFoldDB" id="A0A0A9FA49"/>
<proteinExistence type="predicted"/>
<accession>A0A0A9FA49</accession>
<evidence type="ECO:0000313" key="1">
    <source>
        <dbReference type="EMBL" id="JAE07026.1"/>
    </source>
</evidence>
<protein>
    <submittedName>
        <fullName evidence="1">Mlo8</fullName>
    </submittedName>
</protein>
<name>A0A0A9FA49_ARUDO</name>
<organism evidence="1">
    <name type="scientific">Arundo donax</name>
    <name type="common">Giant reed</name>
    <name type="synonym">Donax arundinaceus</name>
    <dbReference type="NCBI Taxonomy" id="35708"/>
    <lineage>
        <taxon>Eukaryota</taxon>
        <taxon>Viridiplantae</taxon>
        <taxon>Streptophyta</taxon>
        <taxon>Embryophyta</taxon>
        <taxon>Tracheophyta</taxon>
        <taxon>Spermatophyta</taxon>
        <taxon>Magnoliopsida</taxon>
        <taxon>Liliopsida</taxon>
        <taxon>Poales</taxon>
        <taxon>Poaceae</taxon>
        <taxon>PACMAD clade</taxon>
        <taxon>Arundinoideae</taxon>
        <taxon>Arundineae</taxon>
        <taxon>Arundo</taxon>
    </lineage>
</organism>
<dbReference type="EMBL" id="GBRH01190870">
    <property type="protein sequence ID" value="JAE07026.1"/>
    <property type="molecule type" value="Transcribed_RNA"/>
</dbReference>
<reference evidence="1" key="1">
    <citation type="submission" date="2014-09" db="EMBL/GenBank/DDBJ databases">
        <authorList>
            <person name="Magalhaes I.L.F."/>
            <person name="Oliveira U."/>
            <person name="Santos F.R."/>
            <person name="Vidigal T.H.D.A."/>
            <person name="Brescovit A.D."/>
            <person name="Santos A.J."/>
        </authorList>
    </citation>
    <scope>NUCLEOTIDE SEQUENCE</scope>
    <source>
        <tissue evidence="1">Shoot tissue taken approximately 20 cm above the soil surface</tissue>
    </source>
</reference>
<sequence length="24" mass="2919">MYLWKSNFGFPRQCVMMKPSRIVV</sequence>